<dbReference type="PANTHER" id="PTHR37483">
    <property type="entry name" value="UPF0125 PROTEIN RATB"/>
    <property type="match status" value="1"/>
</dbReference>
<organism evidence="3 4">
    <name type="scientific">Marinicella litoralis</name>
    <dbReference type="NCBI Taxonomy" id="644220"/>
    <lineage>
        <taxon>Bacteria</taxon>
        <taxon>Pseudomonadati</taxon>
        <taxon>Pseudomonadota</taxon>
        <taxon>Gammaproteobacteria</taxon>
        <taxon>Lysobacterales</taxon>
        <taxon>Marinicellaceae</taxon>
        <taxon>Marinicella</taxon>
    </lineage>
</organism>
<proteinExistence type="inferred from homology"/>
<dbReference type="Gene3D" id="3.10.20.280">
    <property type="entry name" value="RnfH-like"/>
    <property type="match status" value="1"/>
</dbReference>
<dbReference type="AlphaFoldDB" id="A0A4R6XG95"/>
<comment type="similarity">
    <text evidence="1 2">Belongs to the UPF0125 (RnfH) family.</text>
</comment>
<dbReference type="InterPro" id="IPR037021">
    <property type="entry name" value="RnfH_sf"/>
</dbReference>
<dbReference type="RefSeq" id="WP_099019584.1">
    <property type="nucleotide sequence ID" value="NZ_NIHB01000003.1"/>
</dbReference>
<protein>
    <recommendedName>
        <fullName evidence="2">UPF0125 protein C8D91_2336</fullName>
    </recommendedName>
</protein>
<reference evidence="3 4" key="1">
    <citation type="submission" date="2019-03" db="EMBL/GenBank/DDBJ databases">
        <title>Genomic Encyclopedia of Type Strains, Phase IV (KMG-IV): sequencing the most valuable type-strain genomes for metagenomic binning, comparative biology and taxonomic classification.</title>
        <authorList>
            <person name="Goeker M."/>
        </authorList>
    </citation>
    <scope>NUCLEOTIDE SEQUENCE [LARGE SCALE GENOMIC DNA]</scope>
    <source>
        <strain evidence="3 4">DSM 25488</strain>
    </source>
</reference>
<dbReference type="PANTHER" id="PTHR37483:SF1">
    <property type="entry name" value="UPF0125 PROTEIN RATB"/>
    <property type="match status" value="1"/>
</dbReference>
<dbReference type="Pfam" id="PF03658">
    <property type="entry name" value="Ub-RnfH"/>
    <property type="match status" value="1"/>
</dbReference>
<evidence type="ECO:0000256" key="1">
    <source>
        <dbReference type="ARBA" id="ARBA00010645"/>
    </source>
</evidence>
<sequence>MPKVEVIFATLDQQDLIEVSVEEGATIETCIEKSGVLLKFPEIDLSQYKVGIFSQVKPINHLVKSGDRIEIYRPLIADPKVVRRKKAEAAAQANSQ</sequence>
<dbReference type="InterPro" id="IPR016155">
    <property type="entry name" value="Mopterin_synth/thiamin_S_b"/>
</dbReference>
<dbReference type="Proteomes" id="UP000295724">
    <property type="component" value="Unassembled WGS sequence"/>
</dbReference>
<evidence type="ECO:0000313" key="4">
    <source>
        <dbReference type="Proteomes" id="UP000295724"/>
    </source>
</evidence>
<name>A0A4R6XG95_9GAMM</name>
<dbReference type="EMBL" id="SNZB01000005">
    <property type="protein sequence ID" value="TDR18416.1"/>
    <property type="molecule type" value="Genomic_DNA"/>
</dbReference>
<dbReference type="OrthoDB" id="9796575at2"/>
<keyword evidence="4" id="KW-1185">Reference proteome</keyword>
<accession>A0A4R6XG95</accession>
<dbReference type="NCBIfam" id="NF002490">
    <property type="entry name" value="PRK01777.1"/>
    <property type="match status" value="1"/>
</dbReference>
<evidence type="ECO:0000313" key="3">
    <source>
        <dbReference type="EMBL" id="TDR18416.1"/>
    </source>
</evidence>
<dbReference type="HAMAP" id="MF_00460">
    <property type="entry name" value="UPF0125_RnfH"/>
    <property type="match status" value="1"/>
</dbReference>
<gene>
    <name evidence="3" type="ORF">C8D91_2336</name>
</gene>
<comment type="caution">
    <text evidence="3">The sequence shown here is derived from an EMBL/GenBank/DDBJ whole genome shotgun (WGS) entry which is preliminary data.</text>
</comment>
<dbReference type="SUPFAM" id="SSF54285">
    <property type="entry name" value="MoaD/ThiS"/>
    <property type="match status" value="1"/>
</dbReference>
<dbReference type="InterPro" id="IPR005346">
    <property type="entry name" value="RnfH"/>
</dbReference>
<evidence type="ECO:0000256" key="2">
    <source>
        <dbReference type="HAMAP-Rule" id="MF_00460"/>
    </source>
</evidence>